<dbReference type="AlphaFoldDB" id="A0A8I2YGD4"/>
<keyword evidence="3" id="KW-1185">Reference proteome</keyword>
<feature type="region of interest" description="Disordered" evidence="1">
    <location>
        <begin position="90"/>
        <end position="109"/>
    </location>
</feature>
<comment type="caution">
    <text evidence="2">The sequence shown here is derived from an EMBL/GenBank/DDBJ whole genome shotgun (WGS) entry which is preliminary data.</text>
</comment>
<organism evidence="2 3">
    <name type="scientific">Boletus reticuloceps</name>
    <dbReference type="NCBI Taxonomy" id="495285"/>
    <lineage>
        <taxon>Eukaryota</taxon>
        <taxon>Fungi</taxon>
        <taxon>Dikarya</taxon>
        <taxon>Basidiomycota</taxon>
        <taxon>Agaricomycotina</taxon>
        <taxon>Agaricomycetes</taxon>
        <taxon>Agaricomycetidae</taxon>
        <taxon>Boletales</taxon>
        <taxon>Boletineae</taxon>
        <taxon>Boletaceae</taxon>
        <taxon>Boletoideae</taxon>
        <taxon>Boletus</taxon>
    </lineage>
</organism>
<proteinExistence type="predicted"/>
<evidence type="ECO:0000256" key="1">
    <source>
        <dbReference type="SAM" id="MobiDB-lite"/>
    </source>
</evidence>
<protein>
    <submittedName>
        <fullName evidence="2">Uncharacterized protein</fullName>
    </submittedName>
</protein>
<reference evidence="2" key="1">
    <citation type="submission" date="2021-03" db="EMBL/GenBank/DDBJ databases">
        <title>Evolutionary innovations through gain and loss of genes in the ectomycorrhizal Boletales.</title>
        <authorList>
            <person name="Wu G."/>
            <person name="Miyauchi S."/>
            <person name="Morin E."/>
            <person name="Yang Z.-L."/>
            <person name="Xu J."/>
            <person name="Martin F.M."/>
        </authorList>
    </citation>
    <scope>NUCLEOTIDE SEQUENCE</scope>
    <source>
        <strain evidence="2">BR01</strain>
    </source>
</reference>
<evidence type="ECO:0000313" key="2">
    <source>
        <dbReference type="EMBL" id="KAG6371486.1"/>
    </source>
</evidence>
<name>A0A8I2YGD4_9AGAM</name>
<gene>
    <name evidence="2" type="ORF">JVT61DRAFT_9521</name>
</gene>
<sequence length="246" mass="27261">MRQQFLHQIIWCYLHSTVSVEVKCRCSALFLLDPTSTPFRSTGDSDPPNVIVYRTVSRTSPANIARLAVSLLPSSSTVIKQLQPLSVRSNGIGPSGLRPQEVGTTPPGPHQKYSVPFKPAFSTDPDLSDLTFCALFCDQILNVPTVFLSHVRRAIQALLCPPPFPTLFAVIRPGSSTLWLSKLLEWDRWGFVHWHRFLHDMSGFCLAYELAQFAGTAFNHLDVDVGEFTSQTQTPGGLPVHLPTCT</sequence>
<dbReference type="EMBL" id="JAGFBS010000034">
    <property type="protein sequence ID" value="KAG6371486.1"/>
    <property type="molecule type" value="Genomic_DNA"/>
</dbReference>
<evidence type="ECO:0000313" key="3">
    <source>
        <dbReference type="Proteomes" id="UP000683000"/>
    </source>
</evidence>
<dbReference type="Proteomes" id="UP000683000">
    <property type="component" value="Unassembled WGS sequence"/>
</dbReference>
<accession>A0A8I2YGD4</accession>